<sequence length="138" mass="15100">MIQVLTGSVSAGASLQAYIDELLYHSLAENMQRSESKVSNEIPASLALLAGEAKVFPVIKELMNAVLVNARRGNITVRAERFRDIMILEIEDCNNYNGYALDYSLRSLEELARMAGGNISAKGQQQLTVTISFSFPSA</sequence>
<dbReference type="Proteomes" id="UP001165367">
    <property type="component" value="Unassembled WGS sequence"/>
</dbReference>
<comment type="caution">
    <text evidence="1">The sequence shown here is derived from an EMBL/GenBank/DDBJ whole genome shotgun (WGS) entry which is preliminary data.</text>
</comment>
<dbReference type="EMBL" id="JAKLTR010000009">
    <property type="protein sequence ID" value="MCG2615652.1"/>
    <property type="molecule type" value="Genomic_DNA"/>
</dbReference>
<accession>A0ABS9KTJ3</accession>
<keyword evidence="2" id="KW-1185">Reference proteome</keyword>
<evidence type="ECO:0000313" key="2">
    <source>
        <dbReference type="Proteomes" id="UP001165367"/>
    </source>
</evidence>
<dbReference type="RefSeq" id="WP_237873651.1">
    <property type="nucleotide sequence ID" value="NZ_JAKLTR010000009.1"/>
</dbReference>
<proteinExistence type="predicted"/>
<reference evidence="1" key="1">
    <citation type="submission" date="2022-01" db="EMBL/GenBank/DDBJ databases">
        <authorList>
            <person name="Jo J.-H."/>
            <person name="Im W.-T."/>
        </authorList>
    </citation>
    <scope>NUCLEOTIDE SEQUENCE</scope>
    <source>
        <strain evidence="1">NA20</strain>
    </source>
</reference>
<organism evidence="1 2">
    <name type="scientific">Terrimonas ginsenosidimutans</name>
    <dbReference type="NCBI Taxonomy" id="2908004"/>
    <lineage>
        <taxon>Bacteria</taxon>
        <taxon>Pseudomonadati</taxon>
        <taxon>Bacteroidota</taxon>
        <taxon>Chitinophagia</taxon>
        <taxon>Chitinophagales</taxon>
        <taxon>Chitinophagaceae</taxon>
        <taxon>Terrimonas</taxon>
    </lineage>
</organism>
<evidence type="ECO:0008006" key="3">
    <source>
        <dbReference type="Google" id="ProtNLM"/>
    </source>
</evidence>
<gene>
    <name evidence="1" type="ORF">LZZ85_15230</name>
</gene>
<protein>
    <recommendedName>
        <fullName evidence="3">Sensor histidine kinase</fullName>
    </recommendedName>
</protein>
<name>A0ABS9KTJ3_9BACT</name>
<evidence type="ECO:0000313" key="1">
    <source>
        <dbReference type="EMBL" id="MCG2615652.1"/>
    </source>
</evidence>